<comment type="cofactor">
    <cofactor evidence="1">
        <name>[3Fe-4S] cluster</name>
        <dbReference type="ChEBI" id="CHEBI:21137"/>
    </cofactor>
</comment>
<dbReference type="PROSITE" id="PS51379">
    <property type="entry name" value="4FE4S_FER_2"/>
    <property type="match status" value="1"/>
</dbReference>
<dbReference type="PRINTS" id="PR00352">
    <property type="entry name" value="3FE4SFRDOXIN"/>
</dbReference>
<evidence type="ECO:0000256" key="1">
    <source>
        <dbReference type="ARBA" id="ARBA00001927"/>
    </source>
</evidence>
<keyword evidence="4 8" id="KW-0249">Electron transport</keyword>
<dbReference type="Pfam" id="PF13370">
    <property type="entry name" value="Fer4_13"/>
    <property type="match status" value="1"/>
</dbReference>
<evidence type="ECO:0000256" key="7">
    <source>
        <dbReference type="ARBA" id="ARBA00023291"/>
    </source>
</evidence>
<dbReference type="GO" id="GO:0051538">
    <property type="term" value="F:3 iron, 4 sulfur cluster binding"/>
    <property type="evidence" value="ECO:0007669"/>
    <property type="project" value="UniProtKB-KW"/>
</dbReference>
<dbReference type="EMBL" id="UAUI01000028">
    <property type="protein sequence ID" value="SPZ43215.1"/>
    <property type="molecule type" value="Genomic_DNA"/>
</dbReference>
<evidence type="ECO:0000256" key="4">
    <source>
        <dbReference type="ARBA" id="ARBA00022982"/>
    </source>
</evidence>
<evidence type="ECO:0000256" key="6">
    <source>
        <dbReference type="ARBA" id="ARBA00023014"/>
    </source>
</evidence>
<evidence type="ECO:0000259" key="10">
    <source>
        <dbReference type="PROSITE" id="PS51379"/>
    </source>
</evidence>
<dbReference type="InterPro" id="IPR001080">
    <property type="entry name" value="3Fe4S_ferredoxin"/>
</dbReference>
<keyword evidence="7" id="KW-0003">3Fe-4S</keyword>
<evidence type="ECO:0000313" key="11">
    <source>
        <dbReference type="EMBL" id="SPZ43215.1"/>
    </source>
</evidence>
<protein>
    <recommendedName>
        <fullName evidence="8">Ferredoxin</fullName>
    </recommendedName>
</protein>
<comment type="caution">
    <text evidence="11">The sequence shown here is derived from an EMBL/GenBank/DDBJ whole genome shotgun (WGS) entry which is preliminary data.</text>
</comment>
<dbReference type="PANTHER" id="PTHR36923">
    <property type="entry name" value="FERREDOXIN"/>
    <property type="match status" value="1"/>
</dbReference>
<evidence type="ECO:0000256" key="2">
    <source>
        <dbReference type="ARBA" id="ARBA00022448"/>
    </source>
</evidence>
<name>A0AB38FNL4_RHOWR</name>
<keyword evidence="5 8" id="KW-0408">Iron</keyword>
<gene>
    <name evidence="11" type="primary">subB_5</name>
    <name evidence="11" type="ORF">NCTC13229_06750</name>
</gene>
<dbReference type="RefSeq" id="WP_322789951.1">
    <property type="nucleotide sequence ID" value="NZ_QTTP01000001.1"/>
</dbReference>
<dbReference type="InterPro" id="IPR017896">
    <property type="entry name" value="4Fe4S_Fe-S-bd"/>
</dbReference>
<dbReference type="PANTHER" id="PTHR36923:SF3">
    <property type="entry name" value="FERREDOXIN"/>
    <property type="match status" value="1"/>
</dbReference>
<evidence type="ECO:0000256" key="3">
    <source>
        <dbReference type="ARBA" id="ARBA00022723"/>
    </source>
</evidence>
<dbReference type="AlphaFoldDB" id="A0AB38FNL4"/>
<evidence type="ECO:0000256" key="8">
    <source>
        <dbReference type="RuleBase" id="RU368020"/>
    </source>
</evidence>
<evidence type="ECO:0000256" key="9">
    <source>
        <dbReference type="SAM" id="MobiDB-lite"/>
    </source>
</evidence>
<feature type="region of interest" description="Disordered" evidence="9">
    <location>
        <begin position="1"/>
        <end position="28"/>
    </location>
</feature>
<keyword evidence="6 8" id="KW-0411">Iron-sulfur</keyword>
<sequence length="93" mass="10082">MTTEQSQPATAVTRLRKSFGDPGFETQPMHLDVNQDRCIGAGMCVLTAPEVFDQNTEDGRVLLLDPTPPPPQHTSVRQAAHTCPAAAITILDR</sequence>
<accession>A0AB38FNL4</accession>
<keyword evidence="2 8" id="KW-0813">Transport</keyword>
<dbReference type="SUPFAM" id="SSF54862">
    <property type="entry name" value="4Fe-4S ferredoxins"/>
    <property type="match status" value="1"/>
</dbReference>
<dbReference type="GO" id="GO:0005506">
    <property type="term" value="F:iron ion binding"/>
    <property type="evidence" value="ECO:0007669"/>
    <property type="project" value="UniProtKB-UniRule"/>
</dbReference>
<reference evidence="11 12" key="1">
    <citation type="submission" date="2018-06" db="EMBL/GenBank/DDBJ databases">
        <authorList>
            <consortium name="Pathogen Informatics"/>
            <person name="Doyle S."/>
        </authorList>
    </citation>
    <scope>NUCLEOTIDE SEQUENCE [LARGE SCALE GENOMIC DNA]</scope>
    <source>
        <strain evidence="11 12">NCTC13229</strain>
    </source>
</reference>
<dbReference type="Gene3D" id="3.30.70.20">
    <property type="match status" value="1"/>
</dbReference>
<evidence type="ECO:0000313" key="12">
    <source>
        <dbReference type="Proteomes" id="UP000251211"/>
    </source>
</evidence>
<feature type="domain" description="4Fe-4S ferredoxin-type" evidence="10">
    <location>
        <begin position="29"/>
        <end position="57"/>
    </location>
</feature>
<evidence type="ECO:0000256" key="5">
    <source>
        <dbReference type="ARBA" id="ARBA00023004"/>
    </source>
</evidence>
<dbReference type="Proteomes" id="UP000251211">
    <property type="component" value="Unassembled WGS sequence"/>
</dbReference>
<keyword evidence="3 8" id="KW-0479">Metal-binding</keyword>
<dbReference type="InterPro" id="IPR051269">
    <property type="entry name" value="Fe-S_cluster_ET"/>
</dbReference>
<proteinExistence type="predicted"/>
<dbReference type="GO" id="GO:0009055">
    <property type="term" value="F:electron transfer activity"/>
    <property type="evidence" value="ECO:0007669"/>
    <property type="project" value="UniProtKB-UniRule"/>
</dbReference>
<organism evidence="11 12">
    <name type="scientific">Rhodococcus wratislaviensis</name>
    <name type="common">Tsukamurella wratislaviensis</name>
    <dbReference type="NCBI Taxonomy" id="44752"/>
    <lineage>
        <taxon>Bacteria</taxon>
        <taxon>Bacillati</taxon>
        <taxon>Actinomycetota</taxon>
        <taxon>Actinomycetes</taxon>
        <taxon>Mycobacteriales</taxon>
        <taxon>Nocardiaceae</taxon>
        <taxon>Rhodococcus</taxon>
    </lineage>
</organism>
<comment type="function">
    <text evidence="8">Ferredoxins are iron-sulfur proteins that transfer electrons in a wide variety of metabolic reactions.</text>
</comment>
<feature type="compositionally biased region" description="Polar residues" evidence="9">
    <location>
        <begin position="1"/>
        <end position="10"/>
    </location>
</feature>